<dbReference type="EMBL" id="RYZI01000467">
    <property type="protein sequence ID" value="RWA05193.1"/>
    <property type="molecule type" value="Genomic_DNA"/>
</dbReference>
<protein>
    <submittedName>
        <fullName evidence="2">Uncharacterized protein</fullName>
    </submittedName>
</protein>
<sequence length="143" mass="15143">MLFAFTSTLVLAMAATIIGHPLESRNTQAGSLDQNLNRRNPLGIPISVVESLIGGVTKAGAYDEDIEAADPAEVFGREAGDNIRVFQAYGEDIEAADPAEVLGRRAGDNVRVIHAAYDEDIAAADPAEVLGKRANDIPIISIE</sequence>
<gene>
    <name evidence="2" type="ORF">EKO27_g9904</name>
</gene>
<evidence type="ECO:0000256" key="1">
    <source>
        <dbReference type="SAM" id="SignalP"/>
    </source>
</evidence>
<dbReference type="AlphaFoldDB" id="A0A439CSR2"/>
<accession>A0A439CSR2</accession>
<keyword evidence="1" id="KW-0732">Signal</keyword>
<organism evidence="2 3">
    <name type="scientific">Xylaria grammica</name>
    <dbReference type="NCBI Taxonomy" id="363999"/>
    <lineage>
        <taxon>Eukaryota</taxon>
        <taxon>Fungi</taxon>
        <taxon>Dikarya</taxon>
        <taxon>Ascomycota</taxon>
        <taxon>Pezizomycotina</taxon>
        <taxon>Sordariomycetes</taxon>
        <taxon>Xylariomycetidae</taxon>
        <taxon>Xylariales</taxon>
        <taxon>Xylariaceae</taxon>
        <taxon>Xylaria</taxon>
    </lineage>
</organism>
<evidence type="ECO:0000313" key="3">
    <source>
        <dbReference type="Proteomes" id="UP000286045"/>
    </source>
</evidence>
<dbReference type="Proteomes" id="UP000286045">
    <property type="component" value="Unassembled WGS sequence"/>
</dbReference>
<keyword evidence="3" id="KW-1185">Reference proteome</keyword>
<proteinExistence type="predicted"/>
<feature type="chain" id="PRO_5018974163" evidence="1">
    <location>
        <begin position="20"/>
        <end position="143"/>
    </location>
</feature>
<reference evidence="2 3" key="1">
    <citation type="submission" date="2018-12" db="EMBL/GenBank/DDBJ databases">
        <title>Draft genome sequence of Xylaria grammica IHI A82.</title>
        <authorList>
            <person name="Buettner E."/>
            <person name="Kellner H."/>
        </authorList>
    </citation>
    <scope>NUCLEOTIDE SEQUENCE [LARGE SCALE GENOMIC DNA]</scope>
    <source>
        <strain evidence="2 3">IHI A82</strain>
    </source>
</reference>
<comment type="caution">
    <text evidence="2">The sequence shown here is derived from an EMBL/GenBank/DDBJ whole genome shotgun (WGS) entry which is preliminary data.</text>
</comment>
<feature type="signal peptide" evidence="1">
    <location>
        <begin position="1"/>
        <end position="19"/>
    </location>
</feature>
<name>A0A439CSR2_9PEZI</name>
<evidence type="ECO:0000313" key="2">
    <source>
        <dbReference type="EMBL" id="RWA05193.1"/>
    </source>
</evidence>